<accession>A0A7J7J572</accession>
<keyword evidence="1" id="KW-1133">Transmembrane helix</keyword>
<feature type="transmembrane region" description="Helical" evidence="1">
    <location>
        <begin position="92"/>
        <end position="113"/>
    </location>
</feature>
<name>A0A7J7J572_BUGNE</name>
<dbReference type="EMBL" id="VXIV02003159">
    <property type="protein sequence ID" value="KAF6020578.1"/>
    <property type="molecule type" value="Genomic_DNA"/>
</dbReference>
<protein>
    <submittedName>
        <fullName evidence="2">Uncharacterized protein</fullName>
    </submittedName>
</protein>
<dbReference type="AlphaFoldDB" id="A0A7J7J572"/>
<keyword evidence="3" id="KW-1185">Reference proteome</keyword>
<sequence length="120" mass="14174">MTSDVKYVYQIFQFAELSCTSVSVLMQSLHEWLKFSCPVIAHIFQLVSMIIYQLQQLNKELTCRFTSVHLPVIYDYPTGFDNGHNPSFFYEIQLYSLFFAANIFIFLHLHLIFTHINNPR</sequence>
<evidence type="ECO:0000313" key="2">
    <source>
        <dbReference type="EMBL" id="KAF6020578.1"/>
    </source>
</evidence>
<reference evidence="2" key="1">
    <citation type="submission" date="2020-06" db="EMBL/GenBank/DDBJ databases">
        <title>Draft genome of Bugula neritina, a colonial animal packing powerful symbionts and potential medicines.</title>
        <authorList>
            <person name="Rayko M."/>
        </authorList>
    </citation>
    <scope>NUCLEOTIDE SEQUENCE [LARGE SCALE GENOMIC DNA]</scope>
    <source>
        <strain evidence="2">Kwan_BN1</strain>
    </source>
</reference>
<keyword evidence="1" id="KW-0472">Membrane</keyword>
<comment type="caution">
    <text evidence="2">The sequence shown here is derived from an EMBL/GenBank/DDBJ whole genome shotgun (WGS) entry which is preliminary data.</text>
</comment>
<dbReference type="Proteomes" id="UP000593567">
    <property type="component" value="Unassembled WGS sequence"/>
</dbReference>
<gene>
    <name evidence="2" type="ORF">EB796_021102</name>
</gene>
<keyword evidence="1" id="KW-0812">Transmembrane</keyword>
<evidence type="ECO:0000256" key="1">
    <source>
        <dbReference type="SAM" id="Phobius"/>
    </source>
</evidence>
<proteinExistence type="predicted"/>
<organism evidence="2 3">
    <name type="scientific">Bugula neritina</name>
    <name type="common">Brown bryozoan</name>
    <name type="synonym">Sertularia neritina</name>
    <dbReference type="NCBI Taxonomy" id="10212"/>
    <lineage>
        <taxon>Eukaryota</taxon>
        <taxon>Metazoa</taxon>
        <taxon>Spiralia</taxon>
        <taxon>Lophotrochozoa</taxon>
        <taxon>Bryozoa</taxon>
        <taxon>Gymnolaemata</taxon>
        <taxon>Cheilostomatida</taxon>
        <taxon>Flustrina</taxon>
        <taxon>Buguloidea</taxon>
        <taxon>Bugulidae</taxon>
        <taxon>Bugula</taxon>
    </lineage>
</organism>
<evidence type="ECO:0000313" key="3">
    <source>
        <dbReference type="Proteomes" id="UP000593567"/>
    </source>
</evidence>